<dbReference type="RefSeq" id="WP_200225635.1">
    <property type="nucleotide sequence ID" value="NZ_CP067016.1"/>
</dbReference>
<keyword evidence="2" id="KW-1185">Reference proteome</keyword>
<name>A0A7T7USS1_9FIRM</name>
<dbReference type="Proteomes" id="UP000595871">
    <property type="component" value="Chromosome"/>
</dbReference>
<protein>
    <submittedName>
        <fullName evidence="1">Uncharacterized protein</fullName>
    </submittedName>
</protein>
<organism evidence="1 2">
    <name type="scientific">Anaerococcus obesiensis</name>
    <dbReference type="NCBI Taxonomy" id="1287640"/>
    <lineage>
        <taxon>Bacteria</taxon>
        <taxon>Bacillati</taxon>
        <taxon>Bacillota</taxon>
        <taxon>Tissierellia</taxon>
        <taxon>Tissierellales</taxon>
        <taxon>Peptoniphilaceae</taxon>
        <taxon>Anaerococcus</taxon>
    </lineage>
</organism>
<reference evidence="1 2" key="1">
    <citation type="submission" date="2020-12" db="EMBL/GenBank/DDBJ databases">
        <title>FDA dAtabase for Regulatory Grade micrObial Sequences (FDA-ARGOS): Supporting development and validation of Infectious Disease Dx tests.</title>
        <authorList>
            <person name="Sproer C."/>
            <person name="Gronow S."/>
            <person name="Severitt S."/>
            <person name="Schroder I."/>
            <person name="Tallon L."/>
            <person name="Sadzewicz L."/>
            <person name="Zhao X."/>
            <person name="Boylan J."/>
            <person name="Ott S."/>
            <person name="Bowen H."/>
            <person name="Vavikolanu K."/>
            <person name="Mehta A."/>
            <person name="Aluvathingal J."/>
            <person name="Nadendla S."/>
            <person name="Lowell S."/>
            <person name="Myers T."/>
            <person name="Yan Y."/>
            <person name="Sichtig H."/>
        </authorList>
    </citation>
    <scope>NUCLEOTIDE SEQUENCE [LARGE SCALE GENOMIC DNA]</scope>
    <source>
        <strain evidence="1 2">FDAARGOS_989</strain>
    </source>
</reference>
<evidence type="ECO:0000313" key="2">
    <source>
        <dbReference type="Proteomes" id="UP000595871"/>
    </source>
</evidence>
<dbReference type="EMBL" id="CP067016">
    <property type="protein sequence ID" value="QQN55523.1"/>
    <property type="molecule type" value="Genomic_DNA"/>
</dbReference>
<evidence type="ECO:0000313" key="1">
    <source>
        <dbReference type="EMBL" id="QQN55523.1"/>
    </source>
</evidence>
<proteinExistence type="predicted"/>
<gene>
    <name evidence="1" type="ORF">I6H46_06300</name>
</gene>
<dbReference type="KEGG" id="aob:I6H46_06300"/>
<sequence length="73" mass="8905">MKFYKELPDVSFRDYVLEIRKVKNTSKYQVDKKYWLNRLNGFLEAPKFEIAKLESDIEEQTFNRREKSLILVD</sequence>
<dbReference type="AlphaFoldDB" id="A0A7T7USS1"/>
<accession>A0A7T7USS1</accession>